<keyword evidence="5 11" id="KW-1003">Cell membrane</keyword>
<comment type="subcellular location">
    <subcellularLocation>
        <location evidence="2 11">Cell inner membrane</location>
        <topology evidence="2 11">Single-pass type II membrane protein</topology>
        <orientation evidence="2 11">Periplasmic side</orientation>
    </subcellularLocation>
</comment>
<dbReference type="Proteomes" id="UP001174932">
    <property type="component" value="Unassembled WGS sequence"/>
</dbReference>
<evidence type="ECO:0000256" key="10">
    <source>
        <dbReference type="ARBA" id="ARBA00023136"/>
    </source>
</evidence>
<dbReference type="Gene3D" id="2.60.370.10">
    <property type="entry name" value="Ctag/Cox11"/>
    <property type="match status" value="1"/>
</dbReference>
<name>A0ABT8YGH9_9HYPH</name>
<evidence type="ECO:0000256" key="5">
    <source>
        <dbReference type="ARBA" id="ARBA00022475"/>
    </source>
</evidence>
<feature type="topological domain" description="Periplasmic" evidence="11">
    <location>
        <begin position="41"/>
        <end position="206"/>
    </location>
</feature>
<evidence type="ECO:0000313" key="14">
    <source>
        <dbReference type="Proteomes" id="UP001174932"/>
    </source>
</evidence>
<comment type="similarity">
    <text evidence="3 11">Belongs to the COX11/CtaG family.</text>
</comment>
<reference evidence="13" key="1">
    <citation type="journal article" date="2015" name="Int. J. Syst. Evol. Microbiol.">
        <title>Rhizobium alvei sp. nov., isolated from a freshwater river.</title>
        <authorList>
            <person name="Sheu S.Y."/>
            <person name="Huang H.W."/>
            <person name="Young C.C."/>
            <person name="Chen W.M."/>
        </authorList>
    </citation>
    <scope>NUCLEOTIDE SEQUENCE</scope>
    <source>
        <strain evidence="13">TNR-22</strain>
    </source>
</reference>
<dbReference type="PIRSF" id="PIRSF005413">
    <property type="entry name" value="COX11"/>
    <property type="match status" value="1"/>
</dbReference>
<evidence type="ECO:0000256" key="11">
    <source>
        <dbReference type="HAMAP-Rule" id="MF_00155"/>
    </source>
</evidence>
<evidence type="ECO:0000256" key="7">
    <source>
        <dbReference type="ARBA" id="ARBA00022968"/>
    </source>
</evidence>
<organism evidence="13 14">
    <name type="scientific">Rhizobium alvei</name>
    <dbReference type="NCBI Taxonomy" id="1132659"/>
    <lineage>
        <taxon>Bacteria</taxon>
        <taxon>Pseudomonadati</taxon>
        <taxon>Pseudomonadota</taxon>
        <taxon>Alphaproteobacteria</taxon>
        <taxon>Hyphomicrobiales</taxon>
        <taxon>Rhizobiaceae</taxon>
        <taxon>Rhizobium/Agrobacterium group</taxon>
        <taxon>Rhizobium</taxon>
    </lineage>
</organism>
<evidence type="ECO:0000256" key="8">
    <source>
        <dbReference type="ARBA" id="ARBA00022989"/>
    </source>
</evidence>
<gene>
    <name evidence="11" type="primary">ctaG</name>
    <name evidence="13" type="ORF">Q4481_02355</name>
</gene>
<dbReference type="InterPro" id="IPR007533">
    <property type="entry name" value="Cyt_c_oxidase_assmbl_CtaG"/>
</dbReference>
<keyword evidence="14" id="KW-1185">Reference proteome</keyword>
<dbReference type="HAMAP" id="MF_00155">
    <property type="entry name" value="CtaG"/>
    <property type="match status" value="1"/>
</dbReference>
<evidence type="ECO:0000313" key="13">
    <source>
        <dbReference type="EMBL" id="MDO6962780.1"/>
    </source>
</evidence>
<sequence>MSDSNIESGKVEQGKARSNGVIVASCVAFVAAMVGMSYAAVPLYELYCKVTGYNGTTQRVEQASNTILNETIRVEFDSNTAGDLNWTFRSVERAVEPRIGETIQVNFRVTNNSATEETGQAVFNVTPMSAGAYFNKLECFCFTDVTLKPGETRDMPVTFFVDPEIVNTPETKDIKVMTLSYTFYSRDKQKPVAENAAIRKDKGNQL</sequence>
<evidence type="ECO:0000256" key="12">
    <source>
        <dbReference type="SAM" id="Phobius"/>
    </source>
</evidence>
<evidence type="ECO:0000256" key="4">
    <source>
        <dbReference type="ARBA" id="ARBA00015384"/>
    </source>
</evidence>
<dbReference type="PANTHER" id="PTHR21320">
    <property type="entry name" value="CYTOCHROME C OXIDASE ASSEMBLY PROTEIN COX11-RELATED"/>
    <property type="match status" value="1"/>
</dbReference>
<evidence type="ECO:0000256" key="1">
    <source>
        <dbReference type="ARBA" id="ARBA00004007"/>
    </source>
</evidence>
<dbReference type="NCBIfam" id="NF003465">
    <property type="entry name" value="PRK05089.1"/>
    <property type="match status" value="1"/>
</dbReference>
<dbReference type="Pfam" id="PF04442">
    <property type="entry name" value="CtaG_Cox11"/>
    <property type="match status" value="1"/>
</dbReference>
<evidence type="ECO:0000256" key="6">
    <source>
        <dbReference type="ARBA" id="ARBA00022692"/>
    </source>
</evidence>
<feature type="topological domain" description="Cytoplasmic" evidence="11">
    <location>
        <begin position="1"/>
        <end position="17"/>
    </location>
</feature>
<evidence type="ECO:0000256" key="9">
    <source>
        <dbReference type="ARBA" id="ARBA00023008"/>
    </source>
</evidence>
<dbReference type="InterPro" id="IPR023471">
    <property type="entry name" value="CtaG/Cox11_dom_sf"/>
</dbReference>
<accession>A0ABT8YGH9</accession>
<keyword evidence="6 11" id="KW-0812">Transmembrane</keyword>
<protein>
    <recommendedName>
        <fullName evidence="4 11">Cytochrome c oxidase assembly protein CtaG</fullName>
    </recommendedName>
</protein>
<dbReference type="EMBL" id="JAUOZU010000001">
    <property type="protein sequence ID" value="MDO6962780.1"/>
    <property type="molecule type" value="Genomic_DNA"/>
</dbReference>
<dbReference type="PANTHER" id="PTHR21320:SF3">
    <property type="entry name" value="CYTOCHROME C OXIDASE ASSEMBLY PROTEIN COX11, MITOCHONDRIAL-RELATED"/>
    <property type="match status" value="1"/>
</dbReference>
<dbReference type="SUPFAM" id="SSF110111">
    <property type="entry name" value="Ctag/Cox11"/>
    <property type="match status" value="1"/>
</dbReference>
<comment type="function">
    <text evidence="1 11">Exerts its effect at some terminal stage of cytochrome c oxidase synthesis, probably by being involved in the insertion of the copper B into subunit I.</text>
</comment>
<keyword evidence="9 11" id="KW-0186">Copper</keyword>
<evidence type="ECO:0000256" key="2">
    <source>
        <dbReference type="ARBA" id="ARBA00004382"/>
    </source>
</evidence>
<keyword evidence="7 11" id="KW-0735">Signal-anchor</keyword>
<evidence type="ECO:0000256" key="3">
    <source>
        <dbReference type="ARBA" id="ARBA00009620"/>
    </source>
</evidence>
<feature type="transmembrane region" description="Helical" evidence="12">
    <location>
        <begin position="21"/>
        <end position="41"/>
    </location>
</feature>
<keyword evidence="8 11" id="KW-1133">Transmembrane helix</keyword>
<dbReference type="RefSeq" id="WP_304374653.1">
    <property type="nucleotide sequence ID" value="NZ_JAUOZU010000001.1"/>
</dbReference>
<keyword evidence="10 11" id="KW-0472">Membrane</keyword>
<reference evidence="13" key="2">
    <citation type="submission" date="2023-07" db="EMBL/GenBank/DDBJ databases">
        <authorList>
            <person name="Shen H."/>
        </authorList>
    </citation>
    <scope>NUCLEOTIDE SEQUENCE</scope>
    <source>
        <strain evidence="13">TNR-22</strain>
    </source>
</reference>
<keyword evidence="11" id="KW-0997">Cell inner membrane</keyword>
<comment type="caution">
    <text evidence="13">The sequence shown here is derived from an EMBL/GenBank/DDBJ whole genome shotgun (WGS) entry which is preliminary data.</text>
</comment>
<proteinExistence type="inferred from homology"/>